<keyword evidence="2" id="KW-0645">Protease</keyword>
<dbReference type="InterPro" id="IPR001314">
    <property type="entry name" value="Peptidase_S1A"/>
</dbReference>
<evidence type="ECO:0000313" key="4">
    <source>
        <dbReference type="EMBL" id="HAR54625.1"/>
    </source>
</evidence>
<dbReference type="SUPFAM" id="SSF50494">
    <property type="entry name" value="Trypsin-like serine proteases"/>
    <property type="match status" value="1"/>
</dbReference>
<dbReference type="CDD" id="cd00190">
    <property type="entry name" value="Tryp_SPc"/>
    <property type="match status" value="1"/>
</dbReference>
<keyword evidence="2" id="KW-0720">Serine protease</keyword>
<dbReference type="PROSITE" id="PS50240">
    <property type="entry name" value="TRYPSIN_DOM"/>
    <property type="match status" value="1"/>
</dbReference>
<dbReference type="InterPro" id="IPR001254">
    <property type="entry name" value="Trypsin_dom"/>
</dbReference>
<evidence type="ECO:0000313" key="5">
    <source>
        <dbReference type="Proteomes" id="UP000264719"/>
    </source>
</evidence>
<dbReference type="AlphaFoldDB" id="A0A348WJB3"/>
<dbReference type="PROSITE" id="PS00135">
    <property type="entry name" value="TRYPSIN_SER"/>
    <property type="match status" value="1"/>
</dbReference>
<protein>
    <recommendedName>
        <fullName evidence="3">Peptidase S1 domain-containing protein</fullName>
    </recommendedName>
</protein>
<dbReference type="FunFam" id="2.40.10.10:FF:000002">
    <property type="entry name" value="Transmembrane protease serine"/>
    <property type="match status" value="1"/>
</dbReference>
<dbReference type="Pfam" id="PF00089">
    <property type="entry name" value="Trypsin"/>
    <property type="match status" value="1"/>
</dbReference>
<dbReference type="InterPro" id="IPR018114">
    <property type="entry name" value="TRYPSIN_HIS"/>
</dbReference>
<organism evidence="4 5">
    <name type="scientific">Roseovarius nubinhibens</name>
    <dbReference type="NCBI Taxonomy" id="314263"/>
    <lineage>
        <taxon>Bacteria</taxon>
        <taxon>Pseudomonadati</taxon>
        <taxon>Pseudomonadota</taxon>
        <taxon>Alphaproteobacteria</taxon>
        <taxon>Rhodobacterales</taxon>
        <taxon>Roseobacteraceae</taxon>
        <taxon>Roseovarius</taxon>
    </lineage>
</organism>
<accession>A0A348WJB3</accession>
<name>A0A348WJB3_9RHOB</name>
<gene>
    <name evidence="4" type="ORF">DCS45_22525</name>
</gene>
<reference evidence="4 5" key="1">
    <citation type="journal article" date="2018" name="Nat. Biotechnol.">
        <title>A standardized bacterial taxonomy based on genome phylogeny substantially revises the tree of life.</title>
        <authorList>
            <person name="Parks D.H."/>
            <person name="Chuvochina M."/>
            <person name="Waite D.W."/>
            <person name="Rinke C."/>
            <person name="Skarshewski A."/>
            <person name="Chaumeil P.A."/>
            <person name="Hugenholtz P."/>
        </authorList>
    </citation>
    <scope>NUCLEOTIDE SEQUENCE [LARGE SCALE GENOMIC DNA]</scope>
    <source>
        <strain evidence="4">UBA9169</strain>
    </source>
</reference>
<dbReference type="PANTHER" id="PTHR24252">
    <property type="entry name" value="ACROSIN-RELATED"/>
    <property type="match status" value="1"/>
</dbReference>
<feature type="domain" description="Peptidase S1" evidence="3">
    <location>
        <begin position="62"/>
        <end position="298"/>
    </location>
</feature>
<dbReference type="PRINTS" id="PR00722">
    <property type="entry name" value="CHYMOTRYPSIN"/>
</dbReference>
<comment type="caution">
    <text evidence="4">The sequence shown here is derived from an EMBL/GenBank/DDBJ whole genome shotgun (WGS) entry which is preliminary data.</text>
</comment>
<keyword evidence="2" id="KW-0378">Hydrolase</keyword>
<dbReference type="PROSITE" id="PS00134">
    <property type="entry name" value="TRYPSIN_HIS"/>
    <property type="match status" value="1"/>
</dbReference>
<dbReference type="InterPro" id="IPR033116">
    <property type="entry name" value="TRYPSIN_SER"/>
</dbReference>
<dbReference type="EMBL" id="DMVW01000220">
    <property type="protein sequence ID" value="HAR54625.1"/>
    <property type="molecule type" value="Genomic_DNA"/>
</dbReference>
<dbReference type="InterPro" id="IPR043504">
    <property type="entry name" value="Peptidase_S1_PA_chymotrypsin"/>
</dbReference>
<proteinExistence type="predicted"/>
<dbReference type="FunFam" id="2.40.10.10:FF:000068">
    <property type="entry name" value="transmembrane protease serine 2"/>
    <property type="match status" value="1"/>
</dbReference>
<evidence type="ECO:0000256" key="2">
    <source>
        <dbReference type="RuleBase" id="RU363034"/>
    </source>
</evidence>
<dbReference type="PANTHER" id="PTHR24252:SF7">
    <property type="entry name" value="HYALIN"/>
    <property type="match status" value="1"/>
</dbReference>
<dbReference type="InterPro" id="IPR009003">
    <property type="entry name" value="Peptidase_S1_PA"/>
</dbReference>
<dbReference type="Gene3D" id="2.40.10.10">
    <property type="entry name" value="Trypsin-like serine proteases"/>
    <property type="match status" value="1"/>
</dbReference>
<dbReference type="Proteomes" id="UP000264719">
    <property type="component" value="Unassembled WGS sequence"/>
</dbReference>
<dbReference type="GO" id="GO:0006508">
    <property type="term" value="P:proteolysis"/>
    <property type="evidence" value="ECO:0007669"/>
    <property type="project" value="UniProtKB-KW"/>
</dbReference>
<evidence type="ECO:0000259" key="3">
    <source>
        <dbReference type="PROSITE" id="PS50240"/>
    </source>
</evidence>
<dbReference type="GO" id="GO:0004252">
    <property type="term" value="F:serine-type endopeptidase activity"/>
    <property type="evidence" value="ECO:0007669"/>
    <property type="project" value="InterPro"/>
</dbReference>
<evidence type="ECO:0000256" key="1">
    <source>
        <dbReference type="ARBA" id="ARBA00023157"/>
    </source>
</evidence>
<sequence length="300" mass="31847">MRGARCHLSRLSDHAMRGRGMRAGVAKALMGALLAMGIAGGAVAQAQMECIEPKSDQPVLRIVNGDRAKPSDWPFIVGLYHQGAKTQFCGGSLISQNWVLTAAHCWGEARPQDVSIHRAGSDGRLDPKGRRIAKLIAHPGYDPADMNLHDVALLKLSEPFDIPNSQLAILPSKTVEAKLADVRTCSEVAGWGALQSGGAASAYLMAVNVRQLPTETCRKGYGPGIRPGQGPHLCAGYEEGGKDSCQGDSGGPLIVRDGPTGFLQVGVVSFGKGCAWKGFPGVYARVSDHRDWIFSTVEAH</sequence>
<keyword evidence="1" id="KW-1015">Disulfide bond</keyword>
<dbReference type="SMART" id="SM00020">
    <property type="entry name" value="Tryp_SPc"/>
    <property type="match status" value="1"/>
</dbReference>